<keyword evidence="1" id="KW-1133">Transmembrane helix</keyword>
<evidence type="ECO:0000313" key="3">
    <source>
        <dbReference type="Proteomes" id="UP001196765"/>
    </source>
</evidence>
<feature type="transmembrane region" description="Helical" evidence="1">
    <location>
        <begin position="248"/>
        <end position="271"/>
    </location>
</feature>
<evidence type="ECO:0000313" key="2">
    <source>
        <dbReference type="EMBL" id="MBV3389039.1"/>
    </source>
</evidence>
<dbReference type="RefSeq" id="WP_217314916.1">
    <property type="nucleotide sequence ID" value="NZ_JAHOEA010000072.1"/>
</dbReference>
<dbReference type="AlphaFoldDB" id="A0AAW4NBV1"/>
<evidence type="ECO:0000256" key="1">
    <source>
        <dbReference type="SAM" id="Phobius"/>
    </source>
</evidence>
<dbReference type="Proteomes" id="UP001196765">
    <property type="component" value="Unassembled WGS sequence"/>
</dbReference>
<accession>A0AAW4NBV1</accession>
<comment type="caution">
    <text evidence="2">The sequence shown here is derived from an EMBL/GenBank/DDBJ whole genome shotgun (WGS) entry which is preliminary data.</text>
</comment>
<keyword evidence="1" id="KW-0812">Transmembrane</keyword>
<feature type="transmembrane region" description="Helical" evidence="1">
    <location>
        <begin position="52"/>
        <end position="79"/>
    </location>
</feature>
<name>A0AAW4NBV1_9BACT</name>
<feature type="transmembrane region" description="Helical" evidence="1">
    <location>
        <begin position="158"/>
        <end position="179"/>
    </location>
</feature>
<protein>
    <submittedName>
        <fullName evidence="2">Uncharacterized protein</fullName>
    </submittedName>
</protein>
<gene>
    <name evidence="2" type="ORF">KSW82_15030</name>
</gene>
<keyword evidence="1" id="KW-0472">Membrane</keyword>
<reference evidence="2" key="1">
    <citation type="submission" date="2021-06" db="EMBL/GenBank/DDBJ databases">
        <title>Collection of gut derived symbiotic bacterial strains cultured from healthy donors.</title>
        <authorList>
            <person name="Lin H."/>
            <person name="Littmann E."/>
            <person name="Pamer E.G."/>
        </authorList>
    </citation>
    <scope>NUCLEOTIDE SEQUENCE</scope>
    <source>
        <strain evidence="2">MSK.21.74</strain>
    </source>
</reference>
<dbReference type="EMBL" id="JAHOEI010000092">
    <property type="protein sequence ID" value="MBV3389039.1"/>
    <property type="molecule type" value="Genomic_DNA"/>
</dbReference>
<proteinExistence type="predicted"/>
<feature type="transmembrane region" description="Helical" evidence="1">
    <location>
        <begin position="12"/>
        <end position="32"/>
    </location>
</feature>
<feature type="transmembrane region" description="Helical" evidence="1">
    <location>
        <begin position="131"/>
        <end position="152"/>
    </location>
</feature>
<sequence length="293" mass="33668">MDRIIGNLSIYDVLSMVIPGGTLLLFLQVLFAADSYPLSVLINKEQELDRTILFTIGTVVSYIVGIFNHLLTTMIWGGFRNNTAYIKRELIKVMRETPDPFYLKLLCGSMNTTTATSGLQNTIDAYLRGPFWFVWSIFVCCSILQLVSDFSILNFDCIYIIGILFLIFSVVLMLAVPIFEGGQKERTILDVYYNAYYYVLQTYKNKDISVMEGQVAFLESMFVPILAFLCMPYKSLISFFMLGDVVNASYVIFLFKCLIALLWLGLLPAILNRIAKIHELVWYDYEYLKRIEK</sequence>
<organism evidence="2 3">
    <name type="scientific">Segatella copri</name>
    <dbReference type="NCBI Taxonomy" id="165179"/>
    <lineage>
        <taxon>Bacteria</taxon>
        <taxon>Pseudomonadati</taxon>
        <taxon>Bacteroidota</taxon>
        <taxon>Bacteroidia</taxon>
        <taxon>Bacteroidales</taxon>
        <taxon>Prevotellaceae</taxon>
        <taxon>Segatella</taxon>
    </lineage>
</organism>